<keyword evidence="3 5" id="KW-1133">Transmembrane helix</keyword>
<evidence type="ECO:0000256" key="5">
    <source>
        <dbReference type="SAM" id="Phobius"/>
    </source>
</evidence>
<dbReference type="EMBL" id="FNLN01000023">
    <property type="protein sequence ID" value="SDU09270.1"/>
    <property type="molecule type" value="Genomic_DNA"/>
</dbReference>
<feature type="transmembrane region" description="Helical" evidence="5">
    <location>
        <begin position="31"/>
        <end position="52"/>
    </location>
</feature>
<evidence type="ECO:0000313" key="9">
    <source>
        <dbReference type="Proteomes" id="UP000181998"/>
    </source>
</evidence>
<dbReference type="RefSeq" id="WP_062557742.1">
    <property type="nucleotide sequence ID" value="NZ_CP013341.1"/>
</dbReference>
<dbReference type="GO" id="GO:0009403">
    <property type="term" value="P:toxin biosynthetic process"/>
    <property type="evidence" value="ECO:0007669"/>
    <property type="project" value="InterPro"/>
</dbReference>
<dbReference type="Proteomes" id="UP000181998">
    <property type="component" value="Unassembled WGS sequence"/>
</dbReference>
<reference evidence="7 9" key="1">
    <citation type="submission" date="2016-10" db="EMBL/GenBank/DDBJ databases">
        <authorList>
            <person name="de Groot N.N."/>
        </authorList>
    </citation>
    <scope>NUCLEOTIDE SEQUENCE [LARGE SCALE GENOMIC DNA]</scope>
    <source>
        <strain evidence="6">Nm10</strain>
        <strain evidence="7 9">Nm9</strain>
    </source>
</reference>
<keyword evidence="2 5" id="KW-0812">Transmembrane</keyword>
<evidence type="ECO:0000256" key="3">
    <source>
        <dbReference type="ARBA" id="ARBA00022989"/>
    </source>
</evidence>
<dbReference type="KEGG" id="nur:ATY38_01535"/>
<evidence type="ECO:0000313" key="6">
    <source>
        <dbReference type="EMBL" id="SDU09270.1"/>
    </source>
</evidence>
<dbReference type="AlphaFoldDB" id="A0A0S3AFS8"/>
<comment type="subcellular location">
    <subcellularLocation>
        <location evidence="1">Membrane</location>
        <topology evidence="1">Multi-pass membrane protein</topology>
    </subcellularLocation>
</comment>
<dbReference type="OrthoDB" id="9810601at2"/>
<reference evidence="8 11" key="3">
    <citation type="submission" date="2017-09" db="EMBL/GenBank/DDBJ databases">
        <authorList>
            <person name="Ehlers B."/>
            <person name="Leendertz F.H."/>
        </authorList>
    </citation>
    <scope>NUCLEOTIDE SEQUENCE [LARGE SCALE GENOMIC DNA]</scope>
    <source>
        <strain evidence="8 11">Nm42</strain>
    </source>
</reference>
<dbReference type="PANTHER" id="PTHR36926">
    <property type="entry name" value="COLICIN V PRODUCTION PROTEIN"/>
    <property type="match status" value="1"/>
</dbReference>
<dbReference type="InterPro" id="IPR052719">
    <property type="entry name" value="CvpA-like"/>
</dbReference>
<dbReference type="InterPro" id="IPR003825">
    <property type="entry name" value="Colicin-V_CvpA"/>
</dbReference>
<evidence type="ECO:0000313" key="11">
    <source>
        <dbReference type="Proteomes" id="UP000219335"/>
    </source>
</evidence>
<name>A0A0S3AFS8_9PROT</name>
<sequence>MTAFDYVVLSIFFVSVILSIFRGFVRESLAIAGWVVAFIVAGAYTSFFEQFLPVEIAGETLRFFITFVLTFLAVLLVTALITMLLAALIKGIGLGFIDRILGSIFGFLRALIIVMLLVLIAGLTTIPSQVFWQQAVLSKPLEAIALQILPWLPNDLSKHINYERRESS</sequence>
<evidence type="ECO:0000313" key="8">
    <source>
        <dbReference type="EMBL" id="SOD16838.1"/>
    </source>
</evidence>
<proteinExistence type="predicted"/>
<dbReference type="EMBL" id="OCMU01000001">
    <property type="protein sequence ID" value="SOD16838.1"/>
    <property type="molecule type" value="Genomic_DNA"/>
</dbReference>
<evidence type="ECO:0000256" key="1">
    <source>
        <dbReference type="ARBA" id="ARBA00004141"/>
    </source>
</evidence>
<dbReference type="GO" id="GO:0016020">
    <property type="term" value="C:membrane"/>
    <property type="evidence" value="ECO:0007669"/>
    <property type="project" value="UniProtKB-SubCell"/>
</dbReference>
<gene>
    <name evidence="6" type="ORF">SAMN05216406_12330</name>
    <name evidence="7" type="ORF">SAMN05421510_101334</name>
    <name evidence="8" type="ORF">SAMN06297164_0788</name>
</gene>
<reference evidence="10" key="2">
    <citation type="submission" date="2016-10" db="EMBL/GenBank/DDBJ databases">
        <authorList>
            <person name="Varghese N."/>
            <person name="Submissions S."/>
        </authorList>
    </citation>
    <scope>NUCLEOTIDE SEQUENCE [LARGE SCALE GENOMIC DNA]</scope>
    <source>
        <strain evidence="10">Nm10</strain>
    </source>
</reference>
<feature type="transmembrane region" description="Helical" evidence="5">
    <location>
        <begin position="6"/>
        <end position="24"/>
    </location>
</feature>
<dbReference type="Proteomes" id="UP000219335">
    <property type="component" value="Unassembled WGS sequence"/>
</dbReference>
<evidence type="ECO:0000256" key="2">
    <source>
        <dbReference type="ARBA" id="ARBA00022692"/>
    </source>
</evidence>
<feature type="transmembrane region" description="Helical" evidence="5">
    <location>
        <begin position="100"/>
        <end position="123"/>
    </location>
</feature>
<accession>A0A0S3AFS8</accession>
<feature type="transmembrane region" description="Helical" evidence="5">
    <location>
        <begin position="64"/>
        <end position="88"/>
    </location>
</feature>
<keyword evidence="10" id="KW-1185">Reference proteome</keyword>
<dbReference type="EMBL" id="FOFX01000013">
    <property type="protein sequence ID" value="SEP97390.1"/>
    <property type="molecule type" value="Genomic_DNA"/>
</dbReference>
<dbReference type="Proteomes" id="UP000182882">
    <property type="component" value="Unassembled WGS sequence"/>
</dbReference>
<protein>
    <submittedName>
        <fullName evidence="7">Membrane protein required for colicin V production</fullName>
    </submittedName>
</protein>
<organism evidence="7 9">
    <name type="scientific">Nitrosomonas ureae</name>
    <dbReference type="NCBI Taxonomy" id="44577"/>
    <lineage>
        <taxon>Bacteria</taxon>
        <taxon>Pseudomonadati</taxon>
        <taxon>Pseudomonadota</taxon>
        <taxon>Betaproteobacteria</taxon>
        <taxon>Nitrosomonadales</taxon>
        <taxon>Nitrosomonadaceae</taxon>
        <taxon>Nitrosomonas</taxon>
    </lineage>
</organism>
<evidence type="ECO:0000313" key="7">
    <source>
        <dbReference type="EMBL" id="SEP97390.1"/>
    </source>
</evidence>
<dbReference type="STRING" id="44577.ATY38_01535"/>
<dbReference type="PANTHER" id="PTHR36926:SF1">
    <property type="entry name" value="COLICIN V PRODUCTION PROTEIN"/>
    <property type="match status" value="1"/>
</dbReference>
<dbReference type="Pfam" id="PF02674">
    <property type="entry name" value="Colicin_V"/>
    <property type="match status" value="1"/>
</dbReference>
<evidence type="ECO:0000313" key="10">
    <source>
        <dbReference type="Proteomes" id="UP000182882"/>
    </source>
</evidence>
<evidence type="ECO:0000256" key="4">
    <source>
        <dbReference type="ARBA" id="ARBA00023136"/>
    </source>
</evidence>
<keyword evidence="4 5" id="KW-0472">Membrane</keyword>